<evidence type="ECO:0000313" key="2">
    <source>
        <dbReference type="EMBL" id="PIT95263.1"/>
    </source>
</evidence>
<protein>
    <recommendedName>
        <fullName evidence="1">DUF7768 domain-containing protein</fullName>
    </recommendedName>
</protein>
<name>A0A2M6WR82_9BACT</name>
<dbReference type="Proteomes" id="UP000228900">
    <property type="component" value="Unassembled WGS sequence"/>
</dbReference>
<dbReference type="InterPro" id="IPR056670">
    <property type="entry name" value="DUF7768"/>
</dbReference>
<evidence type="ECO:0000313" key="3">
    <source>
        <dbReference type="Proteomes" id="UP000228900"/>
    </source>
</evidence>
<organism evidence="2 3">
    <name type="scientific">Candidatus Falkowbacteria bacterium CG10_big_fil_rev_8_21_14_0_10_39_9</name>
    <dbReference type="NCBI Taxonomy" id="1974566"/>
    <lineage>
        <taxon>Bacteria</taxon>
        <taxon>Candidatus Falkowiibacteriota</taxon>
    </lineage>
</organism>
<sequence length="136" mass="15774">MSFSHEALNLTSDKNLVYTAMSKHLFYYRLHISKYVIEQHGVPLNPFMIFDYFLLDTVDRNLVREGNNNLVKRADECWVFGPISNGVLAEIKIAASLNKPVKYYKIEKSQNIISIPVEEVEMEDEVKEFRSELPTS</sequence>
<reference evidence="3" key="1">
    <citation type="submission" date="2017-09" db="EMBL/GenBank/DDBJ databases">
        <title>Depth-based differentiation of microbial function through sediment-hosted aquifers and enrichment of novel symbionts in the deep terrestrial subsurface.</title>
        <authorList>
            <person name="Probst A.J."/>
            <person name="Ladd B."/>
            <person name="Jarett J.K."/>
            <person name="Geller-Mcgrath D.E."/>
            <person name="Sieber C.M.K."/>
            <person name="Emerson J.B."/>
            <person name="Anantharaman K."/>
            <person name="Thomas B.C."/>
            <person name="Malmstrom R."/>
            <person name="Stieglmeier M."/>
            <person name="Klingl A."/>
            <person name="Woyke T."/>
            <person name="Ryan C.M."/>
            <person name="Banfield J.F."/>
        </authorList>
    </citation>
    <scope>NUCLEOTIDE SEQUENCE [LARGE SCALE GENOMIC DNA]</scope>
</reference>
<feature type="domain" description="DUF7768" evidence="1">
    <location>
        <begin position="31"/>
        <end position="104"/>
    </location>
</feature>
<dbReference type="Pfam" id="PF24963">
    <property type="entry name" value="DUF7768"/>
    <property type="match status" value="1"/>
</dbReference>
<accession>A0A2M6WR82</accession>
<dbReference type="AlphaFoldDB" id="A0A2M6WR82"/>
<evidence type="ECO:0000259" key="1">
    <source>
        <dbReference type="Pfam" id="PF24963"/>
    </source>
</evidence>
<gene>
    <name evidence="2" type="ORF">COT98_00495</name>
</gene>
<comment type="caution">
    <text evidence="2">The sequence shown here is derived from an EMBL/GenBank/DDBJ whole genome shotgun (WGS) entry which is preliminary data.</text>
</comment>
<dbReference type="EMBL" id="PFAQ01000010">
    <property type="protein sequence ID" value="PIT95263.1"/>
    <property type="molecule type" value="Genomic_DNA"/>
</dbReference>
<proteinExistence type="predicted"/>